<protein>
    <submittedName>
        <fullName evidence="2">Tetratricopeptide TPR_2 repeat protein</fullName>
    </submittedName>
</protein>
<proteinExistence type="predicted"/>
<dbReference type="PROSITE" id="PS50005">
    <property type="entry name" value="TPR"/>
    <property type="match status" value="1"/>
</dbReference>
<comment type="caution">
    <text evidence="2">The sequence shown here is derived from an EMBL/GenBank/DDBJ whole genome shotgun (WGS) entry which is preliminary data.</text>
</comment>
<dbReference type="InterPro" id="IPR019734">
    <property type="entry name" value="TPR_rpt"/>
</dbReference>
<dbReference type="SUPFAM" id="SSF48452">
    <property type="entry name" value="TPR-like"/>
    <property type="match status" value="2"/>
</dbReference>
<feature type="repeat" description="TPR" evidence="1">
    <location>
        <begin position="89"/>
        <end position="122"/>
    </location>
</feature>
<dbReference type="Gene3D" id="1.25.40.10">
    <property type="entry name" value="Tetratricopeptide repeat domain"/>
    <property type="match status" value="1"/>
</dbReference>
<reference evidence="2" key="1">
    <citation type="submission" date="2010-05" db="EMBL/GenBank/DDBJ databases">
        <title>The draft genome of Desulfonatronospira thiodismutans ASO3-1.</title>
        <authorList>
            <consortium name="US DOE Joint Genome Institute (JGI-PGF)"/>
            <person name="Lucas S."/>
            <person name="Copeland A."/>
            <person name="Lapidus A."/>
            <person name="Cheng J.-F."/>
            <person name="Bruce D."/>
            <person name="Goodwin L."/>
            <person name="Pitluck S."/>
            <person name="Chertkov O."/>
            <person name="Brettin T."/>
            <person name="Detter J.C."/>
            <person name="Han C."/>
            <person name="Land M.L."/>
            <person name="Hauser L."/>
            <person name="Kyrpides N."/>
            <person name="Mikhailova N."/>
            <person name="Muyzer G."/>
            <person name="Woyke T."/>
        </authorList>
    </citation>
    <scope>NUCLEOTIDE SEQUENCE [LARGE SCALE GENOMIC DNA]</scope>
    <source>
        <strain evidence="2">ASO3-1</strain>
    </source>
</reference>
<sequence length="372" mass="43115">MVKWLHSLRRKIKEQHASIIYPHEGFLPPSQDTFAAIGELSRVVRNNPDAVEIYLALGNLFRSQGEIERAIQIRTNLIARPHLEAQFKARAWYELGLDYKRAGILDRAQAALEQAHEITGDDPAVIKEMARLAADSTNFSTAAQYYALLEQPLPQAHYLVRAARQEEEKSKDDRAGYKLIEKALKVYPGSVEAWVEIVCRDYRHQNWTNLRFDLKSGLQNVQRELRFVLLEGLFQFIAARSSAGDNLQEQFECSSIVVNTVSELEQDMVLCYYCAIFMKQCGRYTECLEWLEKTLVLGPDFWPARLEMLELSLDHQVLTESFKAQLMFFTRRANSVKRFVCQRCGLKREQLFFNCPRCYSWHSISFRTQLGE</sequence>
<dbReference type="EMBL" id="ACJN02000001">
    <property type="protein sequence ID" value="EFI36294.1"/>
    <property type="molecule type" value="Genomic_DNA"/>
</dbReference>
<dbReference type="AlphaFoldDB" id="D6SK91"/>
<organism evidence="2 3">
    <name type="scientific">Desulfonatronospira thiodismutans ASO3-1</name>
    <dbReference type="NCBI Taxonomy" id="555779"/>
    <lineage>
        <taxon>Bacteria</taxon>
        <taxon>Pseudomonadati</taxon>
        <taxon>Thermodesulfobacteriota</taxon>
        <taxon>Desulfovibrionia</taxon>
        <taxon>Desulfovibrionales</taxon>
        <taxon>Desulfonatronovibrionaceae</taxon>
        <taxon>Desulfonatronospira</taxon>
    </lineage>
</organism>
<keyword evidence="1" id="KW-0802">TPR repeat</keyword>
<name>D6SK91_9BACT</name>
<evidence type="ECO:0000313" key="3">
    <source>
        <dbReference type="Proteomes" id="UP000005496"/>
    </source>
</evidence>
<keyword evidence="3" id="KW-1185">Reference proteome</keyword>
<accession>D6SK91</accession>
<evidence type="ECO:0000256" key="1">
    <source>
        <dbReference type="PROSITE-ProRule" id="PRU00339"/>
    </source>
</evidence>
<dbReference type="Proteomes" id="UP000005496">
    <property type="component" value="Unassembled WGS sequence"/>
</dbReference>
<dbReference type="RefSeq" id="WP_008869413.1">
    <property type="nucleotide sequence ID" value="NZ_ACJN02000001.1"/>
</dbReference>
<dbReference type="OrthoDB" id="507476at2"/>
<evidence type="ECO:0000313" key="2">
    <source>
        <dbReference type="EMBL" id="EFI36294.1"/>
    </source>
</evidence>
<dbReference type="eggNOG" id="COG2956">
    <property type="taxonomic scope" value="Bacteria"/>
</dbReference>
<gene>
    <name evidence="2" type="ORF">Dthio_PD3757</name>
</gene>
<dbReference type="InterPro" id="IPR011990">
    <property type="entry name" value="TPR-like_helical_dom_sf"/>
</dbReference>